<gene>
    <name evidence="4" type="primary">BDP1</name>
    <name evidence="4" type="ORF">PC9H_003380</name>
</gene>
<organism evidence="4 5">
    <name type="scientific">Pleurotus ostreatus</name>
    <name type="common">Oyster mushroom</name>
    <name type="synonym">White-rot fungus</name>
    <dbReference type="NCBI Taxonomy" id="5322"/>
    <lineage>
        <taxon>Eukaryota</taxon>
        <taxon>Fungi</taxon>
        <taxon>Dikarya</taxon>
        <taxon>Basidiomycota</taxon>
        <taxon>Agaricomycotina</taxon>
        <taxon>Agaricomycetes</taxon>
        <taxon>Agaricomycetidae</taxon>
        <taxon>Agaricales</taxon>
        <taxon>Pleurotineae</taxon>
        <taxon>Pleurotaceae</taxon>
        <taxon>Pleurotus</taxon>
    </lineage>
</organism>
<feature type="region of interest" description="Disordered" evidence="1">
    <location>
        <begin position="1"/>
        <end position="25"/>
    </location>
</feature>
<dbReference type="EMBL" id="JACETU010000002">
    <property type="protein sequence ID" value="KAF7436547.1"/>
    <property type="molecule type" value="Genomic_DNA"/>
</dbReference>
<dbReference type="PANTHER" id="PTHR22929">
    <property type="entry name" value="RNA POLYMERASE III TRANSCRIPTION INITIATION FACTOR B"/>
    <property type="match status" value="1"/>
</dbReference>
<evidence type="ECO:0000313" key="4">
    <source>
        <dbReference type="EMBL" id="KAF7436547.1"/>
    </source>
</evidence>
<dbReference type="GeneID" id="59373198"/>
<feature type="domain" description="Myb-like" evidence="2">
    <location>
        <begin position="507"/>
        <end position="554"/>
    </location>
</feature>
<dbReference type="Pfam" id="PF15963">
    <property type="entry name" value="Myb_DNA-bind_7"/>
    <property type="match status" value="1"/>
</dbReference>
<proteinExistence type="predicted"/>
<feature type="compositionally biased region" description="Pro residues" evidence="1">
    <location>
        <begin position="194"/>
        <end position="204"/>
    </location>
</feature>
<feature type="region of interest" description="Disordered" evidence="1">
    <location>
        <begin position="588"/>
        <end position="636"/>
    </location>
</feature>
<evidence type="ECO:0000313" key="5">
    <source>
        <dbReference type="Proteomes" id="UP000623687"/>
    </source>
</evidence>
<dbReference type="OrthoDB" id="272624at2759"/>
<evidence type="ECO:0000259" key="3">
    <source>
        <dbReference type="PROSITE" id="PS51294"/>
    </source>
</evidence>
<dbReference type="Proteomes" id="UP000623687">
    <property type="component" value="Unassembled WGS sequence"/>
</dbReference>
<dbReference type="PROSITE" id="PS51294">
    <property type="entry name" value="HTH_MYB"/>
    <property type="match status" value="1"/>
</dbReference>
<feature type="compositionally biased region" description="Pro residues" evidence="1">
    <location>
        <begin position="595"/>
        <end position="606"/>
    </location>
</feature>
<comment type="caution">
    <text evidence="4">The sequence shown here is derived from an EMBL/GenBank/DDBJ whole genome shotgun (WGS) entry which is preliminary data.</text>
</comment>
<dbReference type="InterPro" id="IPR017930">
    <property type="entry name" value="Myb_dom"/>
</dbReference>
<dbReference type="SUPFAM" id="SSF46689">
    <property type="entry name" value="Homeodomain-like"/>
    <property type="match status" value="1"/>
</dbReference>
<dbReference type="PANTHER" id="PTHR22929:SF0">
    <property type="entry name" value="TRANSCRIPTION FACTOR TFIIIB COMPONENT B'' HOMOLOG"/>
    <property type="match status" value="1"/>
</dbReference>
<dbReference type="SMART" id="SM00717">
    <property type="entry name" value="SANT"/>
    <property type="match status" value="1"/>
</dbReference>
<feature type="domain" description="HTH myb-type" evidence="3">
    <location>
        <begin position="507"/>
        <end position="561"/>
    </location>
</feature>
<feature type="compositionally biased region" description="Polar residues" evidence="1">
    <location>
        <begin position="228"/>
        <end position="268"/>
    </location>
</feature>
<dbReference type="PROSITE" id="PS50090">
    <property type="entry name" value="MYB_LIKE"/>
    <property type="match status" value="1"/>
</dbReference>
<feature type="compositionally biased region" description="Basic residues" evidence="1">
    <location>
        <begin position="618"/>
        <end position="629"/>
    </location>
</feature>
<name>A0A8H7A1T8_PLEOS</name>
<dbReference type="CDD" id="cd00167">
    <property type="entry name" value="SANT"/>
    <property type="match status" value="1"/>
</dbReference>
<dbReference type="RefSeq" id="XP_036634446.1">
    <property type="nucleotide sequence ID" value="XM_036772973.1"/>
</dbReference>
<feature type="region of interest" description="Disordered" evidence="1">
    <location>
        <begin position="63"/>
        <end position="82"/>
    </location>
</feature>
<feature type="region of interest" description="Disordered" evidence="1">
    <location>
        <begin position="158"/>
        <end position="355"/>
    </location>
</feature>
<dbReference type="InterPro" id="IPR009057">
    <property type="entry name" value="Homeodomain-like_sf"/>
</dbReference>
<dbReference type="InterPro" id="IPR039467">
    <property type="entry name" value="TFIIIB_B''_Myb"/>
</dbReference>
<dbReference type="InterPro" id="IPR001005">
    <property type="entry name" value="SANT/Myb"/>
</dbReference>
<reference evidence="4" key="1">
    <citation type="submission" date="2019-07" db="EMBL/GenBank/DDBJ databases">
        <authorList>
            <person name="Palmer J.M."/>
        </authorList>
    </citation>
    <scope>NUCLEOTIDE SEQUENCE</scope>
    <source>
        <strain evidence="4">PC9</strain>
    </source>
</reference>
<feature type="compositionally biased region" description="Basic residues" evidence="1">
    <location>
        <begin position="269"/>
        <end position="279"/>
    </location>
</feature>
<dbReference type="Gene3D" id="1.10.10.60">
    <property type="entry name" value="Homeodomain-like"/>
    <property type="match status" value="1"/>
</dbReference>
<protein>
    <submittedName>
        <fullName evidence="4">Transcription factor TFIIIB component B</fullName>
    </submittedName>
</protein>
<sequence>MTTRVNKGGTIFRPAAKGKARGPSVLSNVSRQASIISDIAPSNDSHVPLAKEAPLQPLVSSGSMLPPSIPPSESIPSSTQGLSQNPGIIHFSVSPVQPVSSPFALTAPPSISIAPRPTPIPPRLSPVVPSLATAQRSALRNGSMPPMVASAIPAGGVRQNTPAPPSIASAGTPIDIPRPAPTSVAISTLATIPRPSPPVLPTSQPPSSNRTMFDDFATNTLHVVDTEPPSSSATLNDTGPSTQASNSDLTAPQTSPQDGQRSEQPGSSKQKRQSSRHHAVATEDGTDKVKKRRRKATTPATDDEDPASDPAPRRRRRKSSTAEEGERETQRRRVRSPSLPRFDPDEGPGEELDPTVITMASLCSDTGQGRISSKAIEIQENYASWRTQSKQKRAKMKELAELKKYGRLTEDGEEAPPPSATTAPNDPSSSTSVGSNGVQGGDEDGFDYTQDVPGNRFNVQVRIGPNGETIIDEESLVVDRAQDVDTSTYTHVVESDTSKFINSGTYRKKCRGSRWSKEETELFFNALSQYGENYELLAFVLPGRDRTACKNKFKVEDKRNPDRINYCLNNRIPVDISTLSRMTGRDFSGPCPEIRQPPPRLPPPAPVVSTEHEEHVQHKQPKHKKRSRSRSMALTDDVVVIGNADTFDPTDD</sequence>
<dbReference type="GO" id="GO:0001156">
    <property type="term" value="F:TFIIIC-class transcription factor complex binding"/>
    <property type="evidence" value="ECO:0007669"/>
    <property type="project" value="TreeGrafter"/>
</dbReference>
<feature type="region of interest" description="Disordered" evidence="1">
    <location>
        <begin position="407"/>
        <end position="451"/>
    </location>
</feature>
<dbReference type="GO" id="GO:0000126">
    <property type="term" value="C:transcription factor TFIIIB complex"/>
    <property type="evidence" value="ECO:0007669"/>
    <property type="project" value="TreeGrafter"/>
</dbReference>
<dbReference type="AlphaFoldDB" id="A0A8H7A1T8"/>
<dbReference type="GO" id="GO:0070898">
    <property type="term" value="P:RNA polymerase III preinitiation complex assembly"/>
    <property type="evidence" value="ECO:0007669"/>
    <property type="project" value="TreeGrafter"/>
</dbReference>
<accession>A0A8H7A1T8</accession>
<keyword evidence="5" id="KW-1185">Reference proteome</keyword>
<dbReference type="VEuPathDB" id="FungiDB:PC9H_003380"/>
<evidence type="ECO:0000256" key="1">
    <source>
        <dbReference type="SAM" id="MobiDB-lite"/>
    </source>
</evidence>
<evidence type="ECO:0000259" key="2">
    <source>
        <dbReference type="PROSITE" id="PS50090"/>
    </source>
</evidence>
<feature type="compositionally biased region" description="Low complexity" evidence="1">
    <location>
        <begin position="420"/>
        <end position="432"/>
    </location>
</feature>